<evidence type="ECO:0008006" key="4">
    <source>
        <dbReference type="Google" id="ProtNLM"/>
    </source>
</evidence>
<dbReference type="Proteomes" id="UP001216907">
    <property type="component" value="Unassembled WGS sequence"/>
</dbReference>
<sequence length="119" mass="13290">MNIRDALRVAVELYAEPPALDFRPLALKAVHRRMVDSGLRRTLVNRRVGAIVRMFKWAVSEQLLPSSAWESPRTVGGLAAGGAADVRESEPVMRSTTPMSRRRCRSCPRRSAPWSKFSG</sequence>
<organism evidence="2 3">
    <name type="scientific">Paludisphaera mucosa</name>
    <dbReference type="NCBI Taxonomy" id="3030827"/>
    <lineage>
        <taxon>Bacteria</taxon>
        <taxon>Pseudomonadati</taxon>
        <taxon>Planctomycetota</taxon>
        <taxon>Planctomycetia</taxon>
        <taxon>Isosphaerales</taxon>
        <taxon>Isosphaeraceae</taxon>
        <taxon>Paludisphaera</taxon>
    </lineage>
</organism>
<evidence type="ECO:0000313" key="2">
    <source>
        <dbReference type="EMBL" id="MDG3007696.1"/>
    </source>
</evidence>
<reference evidence="2 3" key="1">
    <citation type="submission" date="2023-03" db="EMBL/GenBank/DDBJ databases">
        <title>Paludisphaera mucosa sp. nov. a novel planctomycete from northern fen.</title>
        <authorList>
            <person name="Ivanova A."/>
        </authorList>
    </citation>
    <scope>NUCLEOTIDE SEQUENCE [LARGE SCALE GENOMIC DNA]</scope>
    <source>
        <strain evidence="2 3">Pla2</strain>
    </source>
</reference>
<keyword evidence="3" id="KW-1185">Reference proteome</keyword>
<proteinExistence type="predicted"/>
<dbReference type="EMBL" id="JARRAG010000002">
    <property type="protein sequence ID" value="MDG3007696.1"/>
    <property type="molecule type" value="Genomic_DNA"/>
</dbReference>
<feature type="region of interest" description="Disordered" evidence="1">
    <location>
        <begin position="80"/>
        <end position="119"/>
    </location>
</feature>
<comment type="caution">
    <text evidence="2">The sequence shown here is derived from an EMBL/GenBank/DDBJ whole genome shotgun (WGS) entry which is preliminary data.</text>
</comment>
<name>A0ABT6FJD8_9BACT</name>
<protein>
    <recommendedName>
        <fullName evidence="4">Core-binding (CB) domain-containing protein</fullName>
    </recommendedName>
</protein>
<evidence type="ECO:0000313" key="3">
    <source>
        <dbReference type="Proteomes" id="UP001216907"/>
    </source>
</evidence>
<evidence type="ECO:0000256" key="1">
    <source>
        <dbReference type="SAM" id="MobiDB-lite"/>
    </source>
</evidence>
<dbReference type="RefSeq" id="WP_277863969.1">
    <property type="nucleotide sequence ID" value="NZ_JARRAG010000002.1"/>
</dbReference>
<accession>A0ABT6FJD8</accession>
<gene>
    <name evidence="2" type="ORF">PZE19_28355</name>
</gene>